<sequence>MPRRVTSPPLPLLVGWLRLVQPMRRVVPRCRASPPNSLTARARGILEAATPIIEEEIATKLEISTNSFCIADFGCSTGNNSFPAMHTIIEAVKQKYESSDLKTPEFVVCFSDLVSNDFNTLFRSLPPDRRYKAAAVAGDFHGRLLLPSSVHFTYCSWSLHWLTEVPKAAEGLMSVWHGGDERKEVYDAYLEQFERDMESFLKCRAVEMVEGGVMALLIPSLPAYWDPQKEYTVGSLADLLRSSLLDMAKKGKLSKEKSETFNVPYHVPTPGEVRAILQKSNSFSLERMDSLKSGTLLNVDGHVAFFRAAHQNLLTYEFGAETIDETFDLFKKKLQASPVYADPSNDRSLVVVAILKRNNVYSLPPDRSYKVAVVAGDFHGRLLLPSSIHLAYSSWALHWLTEVPKAAEGLKSVWHGGEGGEEVYDAYLSQFERDMESFFKCRAVEMVEGEIKAKTDTFNIPYHFPTPEELRIILQKSNCFSIERMEILKSGTLLNVDGHVAIFRAGLQNLLTYKIRHTTIVCSSRFGWEVDREIEQSTEGGASNRFAAVVHYSIGLASHHMGIARIQHSYAAGVGEAGMDNLKREAGMELAVVVSIRKEESEHRRVALSAEMAGRERQLSCAEMAGREMLLSGAEMAGREMLLSGAERAGREMLLSGAERAGRERPLSGAEVAGR</sequence>
<reference evidence="7" key="1">
    <citation type="submission" date="2018-01" db="EMBL/GenBank/DDBJ databases">
        <authorList>
            <person name="Mao J.F."/>
        </authorList>
    </citation>
    <scope>NUCLEOTIDE SEQUENCE</scope>
    <source>
        <strain evidence="7">Huo1</strain>
        <tissue evidence="7">Leaf</tissue>
    </source>
</reference>
<evidence type="ECO:0000256" key="4">
    <source>
        <dbReference type="ARBA" id="ARBA00022723"/>
    </source>
</evidence>
<name>A0A8X8Z4C1_SALSN</name>
<dbReference type="SUPFAM" id="SSF53335">
    <property type="entry name" value="S-adenosyl-L-methionine-dependent methyltransferases"/>
    <property type="match status" value="2"/>
</dbReference>
<evidence type="ECO:0000256" key="5">
    <source>
        <dbReference type="ARBA" id="ARBA00022842"/>
    </source>
</evidence>
<dbReference type="AlphaFoldDB" id="A0A8X8Z4C1"/>
<evidence type="ECO:0000313" key="7">
    <source>
        <dbReference type="EMBL" id="KAG6391647.1"/>
    </source>
</evidence>
<evidence type="ECO:0000256" key="3">
    <source>
        <dbReference type="ARBA" id="ARBA00022679"/>
    </source>
</evidence>
<evidence type="ECO:0000313" key="8">
    <source>
        <dbReference type="Proteomes" id="UP000298416"/>
    </source>
</evidence>
<evidence type="ECO:0000256" key="2">
    <source>
        <dbReference type="ARBA" id="ARBA00022603"/>
    </source>
</evidence>
<evidence type="ECO:0000256" key="6">
    <source>
        <dbReference type="SAM" id="MobiDB-lite"/>
    </source>
</evidence>
<dbReference type="InterPro" id="IPR029063">
    <property type="entry name" value="SAM-dependent_MTases_sf"/>
</dbReference>
<keyword evidence="4" id="KW-0479">Metal-binding</keyword>
<dbReference type="InterPro" id="IPR042086">
    <property type="entry name" value="MeTrfase_capping"/>
</dbReference>
<proteinExistence type="inferred from homology"/>
<keyword evidence="3" id="KW-0808">Transferase</keyword>
<keyword evidence="8" id="KW-1185">Reference proteome</keyword>
<feature type="region of interest" description="Disordered" evidence="6">
    <location>
        <begin position="654"/>
        <end position="675"/>
    </location>
</feature>
<comment type="similarity">
    <text evidence="1">Belongs to the methyltransferase superfamily. Type-7 methyltransferase family.</text>
</comment>
<dbReference type="Pfam" id="PF03492">
    <property type="entry name" value="Methyltransf_7"/>
    <property type="match status" value="2"/>
</dbReference>
<dbReference type="Gene3D" id="3.40.50.150">
    <property type="entry name" value="Vaccinia Virus protein VP39"/>
    <property type="match status" value="2"/>
</dbReference>
<dbReference type="PANTHER" id="PTHR31009">
    <property type="entry name" value="S-ADENOSYL-L-METHIONINE:CARBOXYL METHYLTRANSFERASE FAMILY PROTEIN"/>
    <property type="match status" value="1"/>
</dbReference>
<keyword evidence="5" id="KW-0460">Magnesium</keyword>
<dbReference type="GO" id="GO:0032259">
    <property type="term" value="P:methylation"/>
    <property type="evidence" value="ECO:0007669"/>
    <property type="project" value="UniProtKB-KW"/>
</dbReference>
<gene>
    <name evidence="7" type="ORF">SASPL_149404</name>
</gene>
<dbReference type="EMBL" id="PNBA02000019">
    <property type="protein sequence ID" value="KAG6391647.1"/>
    <property type="molecule type" value="Genomic_DNA"/>
</dbReference>
<evidence type="ECO:0008006" key="9">
    <source>
        <dbReference type="Google" id="ProtNLM"/>
    </source>
</evidence>
<dbReference type="Gene3D" id="1.10.1200.270">
    <property type="entry name" value="Methyltransferase, alpha-helical capping domain"/>
    <property type="match status" value="1"/>
</dbReference>
<dbReference type="GO" id="GO:0046872">
    <property type="term" value="F:metal ion binding"/>
    <property type="evidence" value="ECO:0007669"/>
    <property type="project" value="UniProtKB-KW"/>
</dbReference>
<accession>A0A8X8Z4C1</accession>
<comment type="caution">
    <text evidence="7">The sequence shown here is derived from an EMBL/GenBank/DDBJ whole genome shotgun (WGS) entry which is preliminary data.</text>
</comment>
<dbReference type="InterPro" id="IPR005299">
    <property type="entry name" value="MeTrfase_7"/>
</dbReference>
<reference evidence="7" key="2">
    <citation type="submission" date="2020-08" db="EMBL/GenBank/DDBJ databases">
        <title>Plant Genome Project.</title>
        <authorList>
            <person name="Zhang R.-G."/>
        </authorList>
    </citation>
    <scope>NUCLEOTIDE SEQUENCE</scope>
    <source>
        <strain evidence="7">Huo1</strain>
        <tissue evidence="7">Leaf</tissue>
    </source>
</reference>
<keyword evidence="2" id="KW-0489">Methyltransferase</keyword>
<protein>
    <recommendedName>
        <fullName evidence="9">Jasmonate O-methyltransferase</fullName>
    </recommendedName>
</protein>
<dbReference type="Proteomes" id="UP000298416">
    <property type="component" value="Unassembled WGS sequence"/>
</dbReference>
<evidence type="ECO:0000256" key="1">
    <source>
        <dbReference type="ARBA" id="ARBA00007967"/>
    </source>
</evidence>
<dbReference type="GO" id="GO:0008168">
    <property type="term" value="F:methyltransferase activity"/>
    <property type="evidence" value="ECO:0007669"/>
    <property type="project" value="UniProtKB-KW"/>
</dbReference>
<organism evidence="7">
    <name type="scientific">Salvia splendens</name>
    <name type="common">Scarlet sage</name>
    <dbReference type="NCBI Taxonomy" id="180675"/>
    <lineage>
        <taxon>Eukaryota</taxon>
        <taxon>Viridiplantae</taxon>
        <taxon>Streptophyta</taxon>
        <taxon>Embryophyta</taxon>
        <taxon>Tracheophyta</taxon>
        <taxon>Spermatophyta</taxon>
        <taxon>Magnoliopsida</taxon>
        <taxon>eudicotyledons</taxon>
        <taxon>Gunneridae</taxon>
        <taxon>Pentapetalae</taxon>
        <taxon>asterids</taxon>
        <taxon>lamiids</taxon>
        <taxon>Lamiales</taxon>
        <taxon>Lamiaceae</taxon>
        <taxon>Nepetoideae</taxon>
        <taxon>Mentheae</taxon>
        <taxon>Salviinae</taxon>
        <taxon>Salvia</taxon>
        <taxon>Salvia subgen. Calosphace</taxon>
        <taxon>core Calosphace</taxon>
    </lineage>
</organism>